<dbReference type="Pfam" id="PF25059">
    <property type="entry name" value="FN3_DSCAM-DSCAML_C"/>
    <property type="match status" value="1"/>
</dbReference>
<feature type="domain" description="Ig-like" evidence="20">
    <location>
        <begin position="368"/>
        <end position="459"/>
    </location>
</feature>
<dbReference type="FunFam" id="2.60.40.10:FF:000017">
    <property type="entry name" value="Down syndrome cell adhesion molecule b"/>
    <property type="match status" value="2"/>
</dbReference>
<reference evidence="22" key="1">
    <citation type="submission" date="2022-03" db="EMBL/GenBank/DDBJ databases">
        <authorList>
            <person name="Lindestad O."/>
        </authorList>
    </citation>
    <scope>NUCLEOTIDE SEQUENCE</scope>
</reference>
<keyword evidence="11 19" id="KW-0472">Membrane</keyword>
<feature type="compositionally biased region" description="Polar residues" evidence="18">
    <location>
        <begin position="2066"/>
        <end position="2086"/>
    </location>
</feature>
<feature type="domain" description="Ig-like" evidence="20">
    <location>
        <begin position="803"/>
        <end position="900"/>
    </location>
</feature>
<comment type="caution">
    <text evidence="22">The sequence shown here is derived from an EMBL/GenBank/DDBJ whole genome shotgun (WGS) entry which is preliminary data.</text>
</comment>
<evidence type="ECO:0000256" key="8">
    <source>
        <dbReference type="ARBA" id="ARBA00022902"/>
    </source>
</evidence>
<feature type="transmembrane region" description="Helical" evidence="19">
    <location>
        <begin position="1818"/>
        <end position="1839"/>
    </location>
</feature>
<dbReference type="PANTHER" id="PTHR44170:SF56">
    <property type="entry name" value="FIBRONECTIN TYPE-III DOMAIN-CONTAINING PROTEIN"/>
    <property type="match status" value="1"/>
</dbReference>
<feature type="domain" description="Ig-like" evidence="20">
    <location>
        <begin position="1514"/>
        <end position="1596"/>
    </location>
</feature>
<evidence type="ECO:0000256" key="19">
    <source>
        <dbReference type="SAM" id="Phobius"/>
    </source>
</evidence>
<accession>A0A8S4SL68</accession>
<dbReference type="SMART" id="SM00406">
    <property type="entry name" value="IGv"/>
    <property type="match status" value="2"/>
</dbReference>
<dbReference type="InterPro" id="IPR013098">
    <property type="entry name" value="Ig_I-set"/>
</dbReference>
<feature type="domain" description="Fibronectin type-III" evidence="21">
    <location>
        <begin position="1417"/>
        <end position="1512"/>
    </location>
</feature>
<dbReference type="FunFam" id="2.60.40.10:FF:000104">
    <property type="entry name" value="Down syndrome cell adhesion molecule b"/>
    <property type="match status" value="1"/>
</dbReference>
<feature type="domain" description="Ig-like" evidence="20">
    <location>
        <begin position="903"/>
        <end position="990"/>
    </location>
</feature>
<feature type="domain" description="Fibronectin type-III" evidence="21">
    <location>
        <begin position="1203"/>
        <end position="1312"/>
    </location>
</feature>
<dbReference type="GO" id="GO:0016020">
    <property type="term" value="C:membrane"/>
    <property type="evidence" value="ECO:0007669"/>
    <property type="project" value="UniProtKB-SubCell"/>
</dbReference>
<keyword evidence="9 19" id="KW-1133">Transmembrane helix</keyword>
<dbReference type="Pfam" id="PF00041">
    <property type="entry name" value="fn3"/>
    <property type="match status" value="4"/>
</dbReference>
<evidence type="ECO:0000256" key="13">
    <source>
        <dbReference type="ARBA" id="ARBA00023180"/>
    </source>
</evidence>
<evidence type="ECO:0000256" key="1">
    <source>
        <dbReference type="ARBA" id="ARBA00004167"/>
    </source>
</evidence>
<keyword evidence="7" id="KW-0130">Cell adhesion</keyword>
<evidence type="ECO:0000259" key="21">
    <source>
        <dbReference type="PROSITE" id="PS50853"/>
    </source>
</evidence>
<dbReference type="InterPro" id="IPR036179">
    <property type="entry name" value="Ig-like_dom_sf"/>
</dbReference>
<dbReference type="Gene3D" id="2.60.40.10">
    <property type="entry name" value="Immunoglobulins"/>
    <property type="match status" value="16"/>
</dbReference>
<evidence type="ECO:0000313" key="23">
    <source>
        <dbReference type="Proteomes" id="UP000838756"/>
    </source>
</evidence>
<dbReference type="FunFam" id="2.60.40.10:FF:000308">
    <property type="entry name" value="Down syndrome cell adhesion molecule, isoform D"/>
    <property type="match status" value="1"/>
</dbReference>
<evidence type="ECO:0000259" key="20">
    <source>
        <dbReference type="PROSITE" id="PS50835"/>
    </source>
</evidence>
<dbReference type="OrthoDB" id="152385at2759"/>
<dbReference type="Pfam" id="PF07679">
    <property type="entry name" value="I-set"/>
    <property type="match status" value="3"/>
</dbReference>
<dbReference type="Proteomes" id="UP000838756">
    <property type="component" value="Unassembled WGS sequence"/>
</dbReference>
<dbReference type="SMART" id="SM00409">
    <property type="entry name" value="IG"/>
    <property type="match status" value="9"/>
</dbReference>
<evidence type="ECO:0000256" key="4">
    <source>
        <dbReference type="ARBA" id="ARBA00022692"/>
    </source>
</evidence>
<keyword evidence="23" id="KW-1185">Reference proteome</keyword>
<dbReference type="SMART" id="SM00060">
    <property type="entry name" value="FN3"/>
    <property type="match status" value="6"/>
</dbReference>
<feature type="compositionally biased region" description="Basic and acidic residues" evidence="18">
    <location>
        <begin position="2089"/>
        <end position="2107"/>
    </location>
</feature>
<dbReference type="SUPFAM" id="SSF49265">
    <property type="entry name" value="Fibronectin type III"/>
    <property type="match status" value="3"/>
</dbReference>
<keyword evidence="5" id="KW-0732">Signal</keyword>
<evidence type="ECO:0000256" key="14">
    <source>
        <dbReference type="ARBA" id="ARBA00023319"/>
    </source>
</evidence>
<dbReference type="PROSITE" id="PS50853">
    <property type="entry name" value="FN3"/>
    <property type="match status" value="6"/>
</dbReference>
<comment type="similarity">
    <text evidence="16">Belongs to the hemolin family.</text>
</comment>
<evidence type="ECO:0000256" key="17">
    <source>
        <dbReference type="ARBA" id="ARBA00068688"/>
    </source>
</evidence>
<feature type="domain" description="Fibronectin type-III" evidence="21">
    <location>
        <begin position="1317"/>
        <end position="1413"/>
    </location>
</feature>
<name>A0A8S4SL68_9NEOP</name>
<keyword evidence="4 19" id="KW-0812">Transmembrane</keyword>
<dbReference type="InterPro" id="IPR003598">
    <property type="entry name" value="Ig_sub2"/>
</dbReference>
<feature type="domain" description="Fibronectin type-III" evidence="21">
    <location>
        <begin position="1604"/>
        <end position="1697"/>
    </location>
</feature>
<feature type="region of interest" description="Disordered" evidence="18">
    <location>
        <begin position="1942"/>
        <end position="1981"/>
    </location>
</feature>
<keyword evidence="6" id="KW-0677">Repeat</keyword>
<dbReference type="SUPFAM" id="SSF48726">
    <property type="entry name" value="Immunoglobulin"/>
    <property type="match status" value="8"/>
</dbReference>
<keyword evidence="12" id="KW-1015">Disulfide bond</keyword>
<dbReference type="GO" id="GO:0098609">
    <property type="term" value="P:cell-cell adhesion"/>
    <property type="evidence" value="ECO:0007669"/>
    <property type="project" value="TreeGrafter"/>
</dbReference>
<evidence type="ECO:0000256" key="16">
    <source>
        <dbReference type="ARBA" id="ARBA00061228"/>
    </source>
</evidence>
<dbReference type="InterPro" id="IPR036116">
    <property type="entry name" value="FN3_sf"/>
</dbReference>
<dbReference type="Pfam" id="PF13927">
    <property type="entry name" value="Ig_3"/>
    <property type="match status" value="5"/>
</dbReference>
<organism evidence="22 23">
    <name type="scientific">Pararge aegeria aegeria</name>
    <dbReference type="NCBI Taxonomy" id="348720"/>
    <lineage>
        <taxon>Eukaryota</taxon>
        <taxon>Metazoa</taxon>
        <taxon>Ecdysozoa</taxon>
        <taxon>Arthropoda</taxon>
        <taxon>Hexapoda</taxon>
        <taxon>Insecta</taxon>
        <taxon>Pterygota</taxon>
        <taxon>Neoptera</taxon>
        <taxon>Endopterygota</taxon>
        <taxon>Lepidoptera</taxon>
        <taxon>Glossata</taxon>
        <taxon>Ditrysia</taxon>
        <taxon>Papilionoidea</taxon>
        <taxon>Nymphalidae</taxon>
        <taxon>Satyrinae</taxon>
        <taxon>Satyrini</taxon>
        <taxon>Parargina</taxon>
        <taxon>Pararge</taxon>
    </lineage>
</organism>
<dbReference type="CDD" id="cd20958">
    <property type="entry name" value="IgI_5_Dscam"/>
    <property type="match status" value="1"/>
</dbReference>
<keyword evidence="8" id="KW-0524">Neurogenesis</keyword>
<dbReference type="PROSITE" id="PS50835">
    <property type="entry name" value="IG_LIKE"/>
    <property type="match status" value="8"/>
</dbReference>
<feature type="domain" description="Ig-like" evidence="20">
    <location>
        <begin position="614"/>
        <end position="707"/>
    </location>
</feature>
<evidence type="ECO:0000256" key="5">
    <source>
        <dbReference type="ARBA" id="ARBA00022729"/>
    </source>
</evidence>
<dbReference type="InterPro" id="IPR056754">
    <property type="entry name" value="DSCAM/DSCAML_C"/>
</dbReference>
<feature type="region of interest" description="Disordered" evidence="18">
    <location>
        <begin position="1998"/>
        <end position="2130"/>
    </location>
</feature>
<dbReference type="PANTHER" id="PTHR44170">
    <property type="entry name" value="PROTEIN SIDEKICK"/>
    <property type="match status" value="1"/>
</dbReference>
<evidence type="ECO:0000256" key="10">
    <source>
        <dbReference type="ARBA" id="ARBA00023018"/>
    </source>
</evidence>
<evidence type="ECO:0000256" key="6">
    <source>
        <dbReference type="ARBA" id="ARBA00022737"/>
    </source>
</evidence>
<feature type="compositionally biased region" description="Basic residues" evidence="18">
    <location>
        <begin position="2049"/>
        <end position="2065"/>
    </location>
</feature>
<evidence type="ECO:0000256" key="3">
    <source>
        <dbReference type="ARBA" id="ARBA00022525"/>
    </source>
</evidence>
<feature type="domain" description="Fibronectin type-III" evidence="21">
    <location>
        <begin position="1103"/>
        <end position="1198"/>
    </location>
</feature>
<gene>
    <name evidence="22" type="primary">jg8518</name>
    <name evidence="22" type="ORF">PAEG_LOCUS25113</name>
</gene>
<dbReference type="InterPro" id="IPR007110">
    <property type="entry name" value="Ig-like_dom"/>
</dbReference>
<evidence type="ECO:0000256" key="7">
    <source>
        <dbReference type="ARBA" id="ARBA00022889"/>
    </source>
</evidence>
<protein>
    <recommendedName>
        <fullName evidence="17">Hemolin</fullName>
    </recommendedName>
</protein>
<keyword evidence="3" id="KW-0964">Secreted</keyword>
<dbReference type="EMBL" id="CAKXAJ010026295">
    <property type="protein sequence ID" value="CAH2265921.1"/>
    <property type="molecule type" value="Genomic_DNA"/>
</dbReference>
<feature type="compositionally biased region" description="Basic and acidic residues" evidence="18">
    <location>
        <begin position="1942"/>
        <end position="1955"/>
    </location>
</feature>
<dbReference type="CDD" id="cd00063">
    <property type="entry name" value="FN3"/>
    <property type="match status" value="6"/>
</dbReference>
<evidence type="ECO:0000256" key="11">
    <source>
        <dbReference type="ARBA" id="ARBA00023136"/>
    </source>
</evidence>
<evidence type="ECO:0000256" key="2">
    <source>
        <dbReference type="ARBA" id="ARBA00004613"/>
    </source>
</evidence>
<feature type="compositionally biased region" description="Low complexity" evidence="18">
    <location>
        <begin position="2034"/>
        <end position="2046"/>
    </location>
</feature>
<keyword evidence="14" id="KW-0393">Immunoglobulin domain</keyword>
<evidence type="ECO:0000313" key="22">
    <source>
        <dbReference type="EMBL" id="CAH2265921.1"/>
    </source>
</evidence>
<dbReference type="PRINTS" id="PR00014">
    <property type="entry name" value="FNTYPEIII"/>
</dbReference>
<sequence>MRWTDGIKRIARSHWIRGTKYGTPYKKPKSNSTAGLIDVHTSLKGDTLDWLFADNSPVTSLAGLRRVLANGSLELPPFPGESYRRDIHAATYRCRLRLSSGFAILSKNIHIHGVLNMPWEVHVQDEYVMAGNAAVLRCIVPLHCAERVDDTDWFTDDDTSVFQYLAFGKLRDIFSSKIPQCLKTKVFEQCVLPVMTYGSETWSLTMGLIRRLRVTQRAMQRAMLGVSLRDQIRNEEISRRTRVTDIAQRVAKLKWQWAGHIARRADGRWGLKVSEWRPRTGKRSVGRPPTRWTDDIGRVAGSRWRQAAQDRSKYSRLDDGSLYISAVSPSDRYTAFRCRVRDRITGSLYSSKYFGHIIVTEPKGGVRPRIAVESRSRRVQVGHDVRLPCAAHAWPVPSYRWFREHHELLIPIEKTSLWPRATILGGLLSIQKLQREDAGRFICWLNNTAGGESAHFTIIVTERISVRIKPEILRTKFNVNVSFDCKVSGHPVELVYWIHDGKVMKNSDRVKLSEDGLKLHIKNSQQNDQGIYQCFASNTRDQAYGTAEYVFTVSESRTRSLGNRSRRAPYARSTHTHDADWNFTGTRVFPSTDAATVLKLSRAATPNSGGESKPELVYWFSEQTLQPGPSVSLKCVAMGHPPPQFSWLLDGFPIPTNSRFVVGQHVTLQDDVVSHLNISRVTEQDGGEYACVASNTAGRALHAARVNVYGLPYIREMPKVTAVAGTDLNIKCPVAGYPIESITWERDGQTLPINRRQKMFPNGTLIVEQTQRGEDAGTYTCQAANRQRHIARRDVEVQILVQPKILPIQPLTNLLREGMRAAISCQILEGDLPIAFRWEKNGQPVTSSPYAPSGIITRRMDEYSASLVIEHITSLHSGNYTCIASNVAGSERFTVPLTVNVPPRWRLEPNDVAIAAGQDVTLQCQADGYPKPNITWKKAVGNTPGEYKDFMFEGSSRVLDNGSLVFERVAKDSEGHYLCEARNDIGAGLSKLIFLKVNAPARFPMKSKTVQVTAGEAAHLQCAASGDAPLEVSWRSPHHHTIAHHLDQRYTIREQVLDDGLVSELSILQTYRQDTGALTCRASNAYGQDEMLIHLVVQEVPEMPKNIRIIDQQSRSIQISWTQPYAGNSPIINYIVQYKESPEPWPTTPQKVIVPGSVTSASVQNLQPATSYHLRIIAENRLGQSEPSQLVQVTTTEEVPSGPPLDVRVEAKSSTELTVSWDPPQRDLWNGNILGYYVGFQELNSNSTVLSASGPGGTSYTVRTVEGTGVARARTTLSGLQKHAAYAIVVQAYNSRGAGPASPPTTVTTMEDVPSLPPGSLQCTALSSQSVRVTWEPPPMRGRNGVLQGYRVTYAPVTDWYGSEEAVTKQISGLHTTLSGLRRYTNYSATVCAFTAAGDGVRAAPVYCHTEEDVPSAPADIKAVVSSRNKILVSWLPPASPNGVLVGYTLYMSVIEDGREEGTHKRMLSPSTLSHDTSRSPPRATHQFWVSASTRLGEGDATRVVTVLPSDSVPARITSFSRSIVTPWKENISLACNKVGVPSPSTTWSMNGALLESTLRKNVSLDGTLIISMTQYADSGNYTCLVENPHGRDEVTYGVEVKVPPQPPVLAVVDSYADSLHLQWSDQGDGGSPILGYVINYKREHGDWEELQVEAGTSEHVLPNLWCGTRYQLYITAFNRIGTGLPCDIVHAYTKGTVPVKPKHSQMITLNTTTVTVWLDSWGDGGCGILYFVIEYREISQSQWRLVSNSVQATERVFSVTGLSPATHYQLRITAHNNAGHALALYNFTTHSLSGMLEGEVSPAVPAAGTRSFGGARVLLPAALSLLVLAALVAIVLLVRRNKAGPTETAQPESGVGESPSVAQLQNKVNRDQQYLATRAQHPAPQHHYKHASNEYIEDICPYATFQLTKPNAYSESSYSGNVYSGPYHSVRGSFVYHDLKQNDKYKGKEPEYTKVRRKGNRLRDPHSESQESDNLGSTDSEVKKILTLHLPITEYEDDASDDASAPHSDSEPGARLRPAHPTAYPSVEREESSSSSGDSVGGVVRKAFPSRKGKAGALGKRHVRSSSGYSSHNDETTFSISNYPSYTEHIHPPSRFSDDTEREGLPRRKRAHALASDPKMTREAFQINV</sequence>
<proteinExistence type="inferred from homology"/>
<dbReference type="InterPro" id="IPR003961">
    <property type="entry name" value="FN3_dom"/>
</dbReference>
<dbReference type="InterPro" id="IPR013783">
    <property type="entry name" value="Ig-like_fold"/>
</dbReference>
<keyword evidence="13" id="KW-0325">Glycoprotein</keyword>
<keyword evidence="10" id="KW-0770">Synapse</keyword>
<dbReference type="FunFam" id="2.60.40.10:FF:000028">
    <property type="entry name" value="Neuronal cell adhesion molecule"/>
    <property type="match status" value="1"/>
</dbReference>
<evidence type="ECO:0000256" key="9">
    <source>
        <dbReference type="ARBA" id="ARBA00022989"/>
    </source>
</evidence>
<feature type="domain" description="Ig-like" evidence="20">
    <location>
        <begin position="1000"/>
        <end position="1098"/>
    </location>
</feature>
<evidence type="ECO:0000256" key="12">
    <source>
        <dbReference type="ARBA" id="ARBA00023157"/>
    </source>
</evidence>
<dbReference type="GO" id="GO:0005576">
    <property type="term" value="C:extracellular region"/>
    <property type="evidence" value="ECO:0007669"/>
    <property type="project" value="UniProtKB-SubCell"/>
</dbReference>
<feature type="region of interest" description="Disordered" evidence="18">
    <location>
        <begin position="1462"/>
        <end position="1483"/>
    </location>
</feature>
<evidence type="ECO:0000256" key="18">
    <source>
        <dbReference type="SAM" id="MobiDB-lite"/>
    </source>
</evidence>
<dbReference type="InterPro" id="IPR003599">
    <property type="entry name" value="Ig_sub"/>
</dbReference>
<evidence type="ECO:0000256" key="15">
    <source>
        <dbReference type="ARBA" id="ARBA00034103"/>
    </source>
</evidence>
<feature type="domain" description="Ig-like" evidence="20">
    <location>
        <begin position="712"/>
        <end position="798"/>
    </location>
</feature>
<dbReference type="FunFam" id="2.60.40.10:FF:000032">
    <property type="entry name" value="palladin isoform X1"/>
    <property type="match status" value="1"/>
</dbReference>
<dbReference type="GO" id="GO:0048812">
    <property type="term" value="P:neuron projection morphogenesis"/>
    <property type="evidence" value="ECO:0007669"/>
    <property type="project" value="UniProtKB-ARBA"/>
</dbReference>
<feature type="domain" description="Ig-like" evidence="20">
    <location>
        <begin position="470"/>
        <end position="552"/>
    </location>
</feature>
<dbReference type="InterPro" id="IPR013106">
    <property type="entry name" value="Ig_V-set"/>
</dbReference>
<comment type="subcellular location">
    <subcellularLocation>
        <location evidence="1">Membrane</location>
        <topology evidence="1">Single-pass membrane protein</topology>
    </subcellularLocation>
    <subcellularLocation>
        <location evidence="2">Secreted</location>
    </subcellularLocation>
    <subcellularLocation>
        <location evidence="15">Synapse</location>
    </subcellularLocation>
</comment>
<dbReference type="GO" id="GO:0045202">
    <property type="term" value="C:synapse"/>
    <property type="evidence" value="ECO:0007669"/>
    <property type="project" value="UniProtKB-SubCell"/>
</dbReference>
<dbReference type="FunFam" id="2.60.40.10:FF:000093">
    <property type="entry name" value="Down syndrome cell adhesion molecule, isoform B"/>
    <property type="match status" value="1"/>
</dbReference>
<dbReference type="FunFam" id="2.60.40.10:FF:000678">
    <property type="entry name" value="Down syndrome cell adhesion molecule-like protein Dscam2"/>
    <property type="match status" value="1"/>
</dbReference>
<dbReference type="CDD" id="cd20956">
    <property type="entry name" value="IgI_4_Dscam"/>
    <property type="match status" value="1"/>
</dbReference>
<dbReference type="SMART" id="SM00408">
    <property type="entry name" value="IGc2"/>
    <property type="match status" value="8"/>
</dbReference>
<feature type="domain" description="Fibronectin type-III" evidence="21">
    <location>
        <begin position="1698"/>
        <end position="1793"/>
    </location>
</feature>